<feature type="non-terminal residue" evidence="1">
    <location>
        <position position="109"/>
    </location>
</feature>
<organism evidence="1 2">
    <name type="scientific">Perkinsus olseni</name>
    <name type="common">Perkinsus atlanticus</name>
    <dbReference type="NCBI Taxonomy" id="32597"/>
    <lineage>
        <taxon>Eukaryota</taxon>
        <taxon>Sar</taxon>
        <taxon>Alveolata</taxon>
        <taxon>Perkinsozoa</taxon>
        <taxon>Perkinsea</taxon>
        <taxon>Perkinsida</taxon>
        <taxon>Perkinsidae</taxon>
        <taxon>Perkinsus</taxon>
    </lineage>
</organism>
<proteinExistence type="predicted"/>
<dbReference type="EMBL" id="JABANO010000797">
    <property type="protein sequence ID" value="KAF4758946.1"/>
    <property type="molecule type" value="Genomic_DNA"/>
</dbReference>
<keyword evidence="2" id="KW-1185">Reference proteome</keyword>
<evidence type="ECO:0000313" key="2">
    <source>
        <dbReference type="Proteomes" id="UP000553632"/>
    </source>
</evidence>
<dbReference type="AlphaFoldDB" id="A0A7J6UPJ2"/>
<protein>
    <submittedName>
        <fullName evidence="1">WD repeat-containing protein 92</fullName>
    </submittedName>
</protein>
<feature type="non-terminal residue" evidence="1">
    <location>
        <position position="1"/>
    </location>
</feature>
<evidence type="ECO:0000313" key="1">
    <source>
        <dbReference type="EMBL" id="KAF4758946.1"/>
    </source>
</evidence>
<name>A0A7J6UPJ2_PEROL</name>
<reference evidence="1 2" key="1">
    <citation type="submission" date="2020-04" db="EMBL/GenBank/DDBJ databases">
        <title>Perkinsus olseni comparative genomics.</title>
        <authorList>
            <person name="Bogema D.R."/>
        </authorList>
    </citation>
    <scope>NUCLEOTIDE SEQUENCE [LARGE SCALE GENOMIC DNA]</scope>
    <source>
        <strain evidence="1 2">ATCC PRA-207</strain>
    </source>
</reference>
<sequence>KDIKMNKLAVSCLEATMIVYDMPALYLRRQVDPDTEGRPLGCVLRDQCSSPGTYNPTTGYSGCLEKVLTRGENQKNQPQGGAGTVWGCHFLPQNRDIWCTAGGSGGLFL</sequence>
<comment type="caution">
    <text evidence="1">The sequence shown here is derived from an EMBL/GenBank/DDBJ whole genome shotgun (WGS) entry which is preliminary data.</text>
</comment>
<dbReference type="Gene3D" id="2.130.10.10">
    <property type="entry name" value="YVTN repeat-like/Quinoprotein amine dehydrogenase"/>
    <property type="match status" value="1"/>
</dbReference>
<dbReference type="InterPro" id="IPR015943">
    <property type="entry name" value="WD40/YVTN_repeat-like_dom_sf"/>
</dbReference>
<accession>A0A7J6UPJ2</accession>
<dbReference type="Proteomes" id="UP000553632">
    <property type="component" value="Unassembled WGS sequence"/>
</dbReference>
<gene>
    <name evidence="1" type="primary">WDR92_2</name>
    <name evidence="1" type="ORF">FOZ63_022115</name>
</gene>